<dbReference type="GO" id="GO:0000145">
    <property type="term" value="C:exocyst"/>
    <property type="evidence" value="ECO:0007669"/>
    <property type="project" value="TreeGrafter"/>
</dbReference>
<accession>A0A448YHY0</accession>
<dbReference type="GO" id="GO:0006887">
    <property type="term" value="P:exocytosis"/>
    <property type="evidence" value="ECO:0007669"/>
    <property type="project" value="TreeGrafter"/>
</dbReference>
<evidence type="ECO:0000259" key="1">
    <source>
        <dbReference type="Pfam" id="PF07393"/>
    </source>
</evidence>
<dbReference type="Pfam" id="PF07393">
    <property type="entry name" value="Sec10_HB"/>
    <property type="match status" value="1"/>
</dbReference>
<dbReference type="PANTHER" id="PTHR12100">
    <property type="entry name" value="SEC10"/>
    <property type="match status" value="1"/>
</dbReference>
<gene>
    <name evidence="2" type="ORF">BRENAR_LOCUS1255</name>
</gene>
<dbReference type="EMBL" id="CAACVR010000004">
    <property type="protein sequence ID" value="VEU20520.1"/>
    <property type="molecule type" value="Genomic_DNA"/>
</dbReference>
<feature type="domain" description="Exocyst complex component Sec10-like alpha-helical bundle" evidence="1">
    <location>
        <begin position="396"/>
        <end position="777"/>
    </location>
</feature>
<dbReference type="Proteomes" id="UP000290900">
    <property type="component" value="Unassembled WGS sequence"/>
</dbReference>
<dbReference type="InterPro" id="IPR009976">
    <property type="entry name" value="Sec10-like"/>
</dbReference>
<dbReference type="InterPro" id="IPR048627">
    <property type="entry name" value="Sec10_HB"/>
</dbReference>
<evidence type="ECO:0000313" key="2">
    <source>
        <dbReference type="EMBL" id="VEU20520.1"/>
    </source>
</evidence>
<dbReference type="OrthoDB" id="5554140at2759"/>
<dbReference type="STRING" id="13370.A0A448YHY0"/>
<sequence>MPVFREYGTPGLQAKLFTNIIRFLKIYKEAQSTEYQSMIIRLDTILDLFVNTITREIGLQIDKKEYGSSRSLISALSDLRIDNAEIAVDPLNSLLEFFISRYSEGFTSATDDKAVDVIFVEAGKSGRKGAVNGYQFRFDRVDKLFDEKIKAVLDDDLAEIANIFNTKSADDTIINEVPIILKVVETFLSSYLIGGLVDKIIDRAKEIDQTEGRVSFEKKQVEQVIMDEQTIENVPSADQVWQRDDNDISSKLEQVDLDSNQDTEEEEGEGHINIMNANSLFFQCVPYIHYKLISVLHDVQYPKTVVNAGTKQRTEMDYVKVACEFVNFYYEPYLLEFSEQLPRQCHESLVYVVDLWESNKIGDQKKMEDDIMKMVDDREERKKNAPFDILSTFTNIFKFRSNNKSREGETKAENENERRISKMAANLQILKSNVEGIKSLMSVDLTVLVLQHVKNSYDLLLGLTKYSTTDELNRQLYQTCSDIFIDMLTVLVRRHIQAGFSEALTTLRNYKPTDFEDSLKATSVAVAPLNSFIELVNVGDLILQMVEVFYQRELVSNGIVKSKSGKYKDFLSMSQCEKVISKFESILDTYVADGLDISIGVIMNEVNYTIVQSGIDESTYNMTSMEQIAKNQDKASEWVQKSVEILGTHFQLLEKSIAKEILDVFKQEIGERMVAIFIKLLTKRFVISVLGAIQFITDVNFFYDFFQKYRIKPAVQYFVSFKQISQLYLIDCLEDKKERKELGRLVVEIGRDNGIFSPEEVYQFVTRRSDWGKIKKSVDKIMYGFSPDDCTIM</sequence>
<reference evidence="2 3" key="1">
    <citation type="submission" date="2018-12" db="EMBL/GenBank/DDBJ databases">
        <authorList>
            <person name="Tiukova I."/>
            <person name="Dainat J."/>
        </authorList>
    </citation>
    <scope>NUCLEOTIDE SEQUENCE [LARGE SCALE GENOMIC DNA]</scope>
</reference>
<dbReference type="PANTHER" id="PTHR12100:SF1">
    <property type="entry name" value="RECYCLIN-1"/>
    <property type="match status" value="1"/>
</dbReference>
<protein>
    <submittedName>
        <fullName evidence="2">DEKNAAC101389</fullName>
    </submittedName>
</protein>
<proteinExistence type="predicted"/>
<name>A0A448YHY0_BRENA</name>
<organism evidence="2 3">
    <name type="scientific">Brettanomyces naardenensis</name>
    <name type="common">Yeast</name>
    <dbReference type="NCBI Taxonomy" id="13370"/>
    <lineage>
        <taxon>Eukaryota</taxon>
        <taxon>Fungi</taxon>
        <taxon>Dikarya</taxon>
        <taxon>Ascomycota</taxon>
        <taxon>Saccharomycotina</taxon>
        <taxon>Pichiomycetes</taxon>
        <taxon>Pichiales</taxon>
        <taxon>Pichiaceae</taxon>
        <taxon>Brettanomyces</taxon>
    </lineage>
</organism>
<evidence type="ECO:0000313" key="3">
    <source>
        <dbReference type="Proteomes" id="UP000290900"/>
    </source>
</evidence>
<dbReference type="GO" id="GO:0006893">
    <property type="term" value="P:Golgi to plasma membrane transport"/>
    <property type="evidence" value="ECO:0007669"/>
    <property type="project" value="TreeGrafter"/>
</dbReference>
<dbReference type="InParanoid" id="A0A448YHY0"/>
<dbReference type="AlphaFoldDB" id="A0A448YHY0"/>
<keyword evidence="3" id="KW-1185">Reference proteome</keyword>
<dbReference type="FunCoup" id="A0A448YHY0">
    <property type="interactions" value="48"/>
</dbReference>